<evidence type="ECO:0000313" key="6">
    <source>
        <dbReference type="Proteomes" id="UP000479000"/>
    </source>
</evidence>
<name>A0A6H5GKJ5_9HEMI</name>
<keyword evidence="6" id="KW-1185">Reference proteome</keyword>
<dbReference type="Gene3D" id="3.30.2310.10">
    <property type="entry name" value="YaeB-like"/>
    <property type="match status" value="1"/>
</dbReference>
<dbReference type="InterPro" id="IPR036413">
    <property type="entry name" value="YaeB-like_sf"/>
</dbReference>
<dbReference type="InterPro" id="IPR036414">
    <property type="entry name" value="YaeB_N_sf"/>
</dbReference>
<sequence>MTHSHGTRRAAGTRAGRCRAGQSEPEVQTSRPARLSYDSENLRPARMFVSVISCSAILLVRIACSRPQSSAVFPPGQSRRARIVSCCGIILWFEKCNTSEYAAGGHRPTRSDAAKHYAIRKSQSKVLLFGILQCFRQLQVIFHTVWRRRVKILILSPPIGDHWRGSNLRRKQIRTLKITQQKEVEKLNNLIKTWTCEGCRQSGTSNEQVQVAVPATGPTITFEPIGYLSTVFSKKRAVPRQPGICTNSRARLVLDNSILTNPEHSLEGLSGFSHMWVIFHFNWNNSKHVHAKVAPPRLSGDKMGVFATRSPHRPCPIGLSLVQIDMIEGNSIYFFGVDMLDGTPVLDIKPYIPQYDDPLHQGVDFSDDTLDARDIPIAPGSPGVCPGHREAPDGEESDDDGPTLVHTLVQSVRVPSWVRPNSLMTVSFTPNARDQLEKLDKADMQPVIQCVLREDPRSVYVKQRYANQFYTFLISDLHVSCKFDDATHSVSVYRVDIATSLTDGALQSRTTNC</sequence>
<accession>A0A6H5GKJ5</accession>
<dbReference type="InterPro" id="IPR023370">
    <property type="entry name" value="TrmO-like_N"/>
</dbReference>
<comment type="similarity">
    <text evidence="2">Belongs to the tRNA methyltransferase O family.</text>
</comment>
<dbReference type="CDD" id="cd09281">
    <property type="entry name" value="UPF0066"/>
    <property type="match status" value="1"/>
</dbReference>
<keyword evidence="1" id="KW-0949">S-adenosyl-L-methionine</keyword>
<gene>
    <name evidence="5" type="ORF">NTEN_LOCUS7876</name>
</gene>
<protein>
    <recommendedName>
        <fullName evidence="4">TsaA-like domain-containing protein</fullName>
    </recommendedName>
</protein>
<dbReference type="NCBIfam" id="TIGR00104">
    <property type="entry name" value="tRNA_TsaA"/>
    <property type="match status" value="1"/>
</dbReference>
<feature type="region of interest" description="Disordered" evidence="3">
    <location>
        <begin position="1"/>
        <end position="35"/>
    </location>
</feature>
<dbReference type="Proteomes" id="UP000479000">
    <property type="component" value="Unassembled WGS sequence"/>
</dbReference>
<dbReference type="InterPro" id="IPR040372">
    <property type="entry name" value="YaeB-like"/>
</dbReference>
<dbReference type="EMBL" id="CADCXU010011939">
    <property type="protein sequence ID" value="CAB0002089.1"/>
    <property type="molecule type" value="Genomic_DNA"/>
</dbReference>
<dbReference type="PANTHER" id="PTHR12818:SF0">
    <property type="entry name" value="TRNA (ADENINE(37)-N6)-METHYLTRANSFERASE"/>
    <property type="match status" value="1"/>
</dbReference>
<feature type="region of interest" description="Disordered" evidence="3">
    <location>
        <begin position="377"/>
        <end position="401"/>
    </location>
</feature>
<dbReference type="Gene3D" id="2.40.30.70">
    <property type="entry name" value="YaeB-like"/>
    <property type="match status" value="1"/>
</dbReference>
<evidence type="ECO:0000259" key="4">
    <source>
        <dbReference type="PROSITE" id="PS51668"/>
    </source>
</evidence>
<evidence type="ECO:0000256" key="1">
    <source>
        <dbReference type="ARBA" id="ARBA00022691"/>
    </source>
</evidence>
<reference evidence="5 6" key="1">
    <citation type="submission" date="2020-02" db="EMBL/GenBank/DDBJ databases">
        <authorList>
            <person name="Ferguson B K."/>
        </authorList>
    </citation>
    <scope>NUCLEOTIDE SEQUENCE [LARGE SCALE GENOMIC DNA]</scope>
</reference>
<dbReference type="SUPFAM" id="SSF118196">
    <property type="entry name" value="YaeB-like"/>
    <property type="match status" value="1"/>
</dbReference>
<feature type="domain" description="TsaA-like" evidence="4">
    <location>
        <begin position="222"/>
        <end position="360"/>
    </location>
</feature>
<proteinExistence type="inferred from homology"/>
<feature type="compositionally biased region" description="Low complexity" evidence="3">
    <location>
        <begin position="9"/>
        <end position="21"/>
    </location>
</feature>
<evidence type="ECO:0000256" key="2">
    <source>
        <dbReference type="ARBA" id="ARBA00033753"/>
    </source>
</evidence>
<dbReference type="PANTHER" id="PTHR12818">
    <property type="entry name" value="TRNA (ADENINE(37)-N6)-METHYLTRANSFERASE"/>
    <property type="match status" value="1"/>
</dbReference>
<evidence type="ECO:0000256" key="3">
    <source>
        <dbReference type="SAM" id="MobiDB-lite"/>
    </source>
</evidence>
<dbReference type="Pfam" id="PF01980">
    <property type="entry name" value="TrmO_N"/>
    <property type="match status" value="1"/>
</dbReference>
<dbReference type="PROSITE" id="PS51668">
    <property type="entry name" value="TSAA_2"/>
    <property type="match status" value="1"/>
</dbReference>
<organism evidence="5 6">
    <name type="scientific">Nesidiocoris tenuis</name>
    <dbReference type="NCBI Taxonomy" id="355587"/>
    <lineage>
        <taxon>Eukaryota</taxon>
        <taxon>Metazoa</taxon>
        <taxon>Ecdysozoa</taxon>
        <taxon>Arthropoda</taxon>
        <taxon>Hexapoda</taxon>
        <taxon>Insecta</taxon>
        <taxon>Pterygota</taxon>
        <taxon>Neoptera</taxon>
        <taxon>Paraneoptera</taxon>
        <taxon>Hemiptera</taxon>
        <taxon>Heteroptera</taxon>
        <taxon>Panheteroptera</taxon>
        <taxon>Cimicomorpha</taxon>
        <taxon>Miridae</taxon>
        <taxon>Dicyphina</taxon>
        <taxon>Nesidiocoris</taxon>
    </lineage>
</organism>
<dbReference type="OrthoDB" id="4882at2759"/>
<dbReference type="AlphaFoldDB" id="A0A6H5GKJ5"/>
<evidence type="ECO:0000313" key="5">
    <source>
        <dbReference type="EMBL" id="CAB0002089.1"/>
    </source>
</evidence>